<keyword evidence="2" id="KW-0808">Transferase</keyword>
<sequence>MTNLIRVLHVVTKMDAAGIETLLMTFYRQMDRSKVQFDFLVHRNSEGFYDNEILKMGGRIYSVPSLHPFHHNKYINSLNCFFASHPEYKIVHSHINTFSMYVLRAAKEAGIPVRIAHSHIANPSLSIKTPFRIYTKLLLRRYSTHNFACSIMAGKWLFGKKNISSPNFYLVRNAIYSTKYLFDEKIRIEIRNTFNIEKEFVFLHVGRFVKQKNHIFLLNFFVRFHQKYPNSKLWLIGEGPLKKEVEHKIMKLGIIDSVELLGVRENVNQFMMAADCLLFPSIFEGLGIVAVEAQTSGMLTIVSNNIPVEANISSLFHQLPLDVEKWVSEVEYLLEYERGKENVASQSGYDVKETASWLQNFYLENFL</sequence>
<dbReference type="SUPFAM" id="SSF53756">
    <property type="entry name" value="UDP-Glycosyltransferase/glycogen phosphorylase"/>
    <property type="match status" value="1"/>
</dbReference>
<feature type="domain" description="Glycosyl transferase family 1" evidence="1">
    <location>
        <begin position="189"/>
        <end position="309"/>
    </location>
</feature>
<name>A0A108T496_9BACE</name>
<dbReference type="PANTHER" id="PTHR45947">
    <property type="entry name" value="SULFOQUINOVOSYL TRANSFERASE SQD2"/>
    <property type="match status" value="1"/>
</dbReference>
<dbReference type="EMBL" id="VVYV01000083">
    <property type="protein sequence ID" value="KAA5412077.1"/>
    <property type="molecule type" value="Genomic_DNA"/>
</dbReference>
<dbReference type="InterPro" id="IPR001296">
    <property type="entry name" value="Glyco_trans_1"/>
</dbReference>
<comment type="caution">
    <text evidence="2">The sequence shown here is derived from an EMBL/GenBank/DDBJ whole genome shotgun (WGS) entry which is preliminary data.</text>
</comment>
<dbReference type="PANTHER" id="PTHR45947:SF3">
    <property type="entry name" value="SULFOQUINOVOSYL TRANSFERASE SQD2"/>
    <property type="match status" value="1"/>
</dbReference>
<dbReference type="Proteomes" id="UP000448877">
    <property type="component" value="Unassembled WGS sequence"/>
</dbReference>
<organism evidence="2 3">
    <name type="scientific">Bacteroides cellulosilyticus</name>
    <dbReference type="NCBI Taxonomy" id="246787"/>
    <lineage>
        <taxon>Bacteria</taxon>
        <taxon>Pseudomonadati</taxon>
        <taxon>Bacteroidota</taxon>
        <taxon>Bacteroidia</taxon>
        <taxon>Bacteroidales</taxon>
        <taxon>Bacteroidaceae</taxon>
        <taxon>Bacteroides</taxon>
    </lineage>
</organism>
<reference evidence="2 3" key="1">
    <citation type="journal article" date="2019" name="Nat. Med.">
        <title>A library of human gut bacterial isolates paired with longitudinal multiomics data enables mechanistic microbiome research.</title>
        <authorList>
            <person name="Poyet M."/>
            <person name="Groussin M."/>
            <person name="Gibbons S.M."/>
            <person name="Avila-Pacheco J."/>
            <person name="Jiang X."/>
            <person name="Kearney S.M."/>
            <person name="Perrotta A.R."/>
            <person name="Berdy B."/>
            <person name="Zhao S."/>
            <person name="Lieberman T.D."/>
            <person name="Swanson P.K."/>
            <person name="Smith M."/>
            <person name="Roesemann S."/>
            <person name="Alexander J.E."/>
            <person name="Rich S.A."/>
            <person name="Livny J."/>
            <person name="Vlamakis H."/>
            <person name="Clish C."/>
            <person name="Bullock K."/>
            <person name="Deik A."/>
            <person name="Scott J."/>
            <person name="Pierce K.A."/>
            <person name="Xavier R.J."/>
            <person name="Alm E.J."/>
        </authorList>
    </citation>
    <scope>NUCLEOTIDE SEQUENCE [LARGE SCALE GENOMIC DNA]</scope>
    <source>
        <strain evidence="2 3">BIOML-A6</strain>
    </source>
</reference>
<dbReference type="Gene3D" id="3.40.50.2000">
    <property type="entry name" value="Glycogen Phosphorylase B"/>
    <property type="match status" value="2"/>
</dbReference>
<protein>
    <submittedName>
        <fullName evidence="2">Glycosyltransferase family 1 protein</fullName>
    </submittedName>
</protein>
<dbReference type="AlphaFoldDB" id="A0A108T496"/>
<proteinExistence type="predicted"/>
<dbReference type="GO" id="GO:0016757">
    <property type="term" value="F:glycosyltransferase activity"/>
    <property type="evidence" value="ECO:0007669"/>
    <property type="project" value="InterPro"/>
</dbReference>
<gene>
    <name evidence="2" type="ORF">F2Y81_27085</name>
</gene>
<evidence type="ECO:0000313" key="2">
    <source>
        <dbReference type="EMBL" id="KAA5412077.1"/>
    </source>
</evidence>
<accession>A0A108T496</accession>
<evidence type="ECO:0000259" key="1">
    <source>
        <dbReference type="Pfam" id="PF00534"/>
    </source>
</evidence>
<dbReference type="Pfam" id="PF00534">
    <property type="entry name" value="Glycos_transf_1"/>
    <property type="match status" value="1"/>
</dbReference>
<evidence type="ECO:0000313" key="3">
    <source>
        <dbReference type="Proteomes" id="UP000448877"/>
    </source>
</evidence>
<dbReference type="RefSeq" id="WP_060408396.1">
    <property type="nucleotide sequence ID" value="NZ_CABMLT010000023.1"/>
</dbReference>
<dbReference type="InterPro" id="IPR050194">
    <property type="entry name" value="Glycosyltransferase_grp1"/>
</dbReference>